<name>A0ABV7IK21_9SPHN</name>
<evidence type="ECO:0000256" key="1">
    <source>
        <dbReference type="SAM" id="Phobius"/>
    </source>
</evidence>
<feature type="transmembrane region" description="Helical" evidence="1">
    <location>
        <begin position="34"/>
        <end position="53"/>
    </location>
</feature>
<keyword evidence="3" id="KW-1185">Reference proteome</keyword>
<keyword evidence="1" id="KW-0472">Membrane</keyword>
<dbReference type="RefSeq" id="WP_379508443.1">
    <property type="nucleotide sequence ID" value="NZ_JBHRTQ010000002.1"/>
</dbReference>
<gene>
    <name evidence="2" type="ORF">ACFOD9_02190</name>
</gene>
<sequence>MLSCNCEYANRRIDVRRPIGDKKGASIMSTFTKIVLPALIAAGTSGLMFTAALI</sequence>
<keyword evidence="1" id="KW-0812">Transmembrane</keyword>
<protein>
    <submittedName>
        <fullName evidence="2">Uncharacterized protein</fullName>
    </submittedName>
</protein>
<comment type="caution">
    <text evidence="2">The sequence shown here is derived from an EMBL/GenBank/DDBJ whole genome shotgun (WGS) entry which is preliminary data.</text>
</comment>
<evidence type="ECO:0000313" key="3">
    <source>
        <dbReference type="Proteomes" id="UP001595604"/>
    </source>
</evidence>
<evidence type="ECO:0000313" key="2">
    <source>
        <dbReference type="EMBL" id="MFC3173055.1"/>
    </source>
</evidence>
<organism evidence="2 3">
    <name type="scientific">Novosphingobium bradum</name>
    <dbReference type="NCBI Taxonomy" id="1737444"/>
    <lineage>
        <taxon>Bacteria</taxon>
        <taxon>Pseudomonadati</taxon>
        <taxon>Pseudomonadota</taxon>
        <taxon>Alphaproteobacteria</taxon>
        <taxon>Sphingomonadales</taxon>
        <taxon>Sphingomonadaceae</taxon>
        <taxon>Novosphingobium</taxon>
    </lineage>
</organism>
<keyword evidence="1" id="KW-1133">Transmembrane helix</keyword>
<proteinExistence type="predicted"/>
<accession>A0ABV7IK21</accession>
<dbReference type="Proteomes" id="UP001595604">
    <property type="component" value="Unassembled WGS sequence"/>
</dbReference>
<dbReference type="EMBL" id="JBHRTQ010000002">
    <property type="protein sequence ID" value="MFC3173055.1"/>
    <property type="molecule type" value="Genomic_DNA"/>
</dbReference>
<reference evidence="3" key="1">
    <citation type="journal article" date="2019" name="Int. J. Syst. Evol. Microbiol.">
        <title>The Global Catalogue of Microorganisms (GCM) 10K type strain sequencing project: providing services to taxonomists for standard genome sequencing and annotation.</title>
        <authorList>
            <consortium name="The Broad Institute Genomics Platform"/>
            <consortium name="The Broad Institute Genome Sequencing Center for Infectious Disease"/>
            <person name="Wu L."/>
            <person name="Ma J."/>
        </authorList>
    </citation>
    <scope>NUCLEOTIDE SEQUENCE [LARGE SCALE GENOMIC DNA]</scope>
    <source>
        <strain evidence="3">KCTC 42984</strain>
    </source>
</reference>